<evidence type="ECO:0000313" key="2">
    <source>
        <dbReference type="Proteomes" id="UP001220256"/>
    </source>
</evidence>
<evidence type="ECO:0008006" key="3">
    <source>
        <dbReference type="Google" id="ProtNLM"/>
    </source>
</evidence>
<dbReference type="EMBL" id="JAPVEB010000001">
    <property type="protein sequence ID" value="KAJ5283964.1"/>
    <property type="molecule type" value="Genomic_DNA"/>
</dbReference>
<keyword evidence="2" id="KW-1185">Reference proteome</keyword>
<sequence length="132" mass="14935">MADGREITTEILSPKNYRSQANHNDSAIAADGRVWLGHYPYVPRLPGSEWGDESCCGVVEKENNVFFNDACMDCYTPSGPGYPSLTDFLFLYVGGVLRRAYYKHHLSGRNHHALYDAQQTALMMRPAVPWFM</sequence>
<name>A0ABQ8WY56_PENCH</name>
<accession>A0ABQ8WY56</accession>
<comment type="caution">
    <text evidence="1">The sequence shown here is derived from an EMBL/GenBank/DDBJ whole genome shotgun (WGS) entry which is preliminary data.</text>
</comment>
<organism evidence="1 2">
    <name type="scientific">Penicillium chrysogenum</name>
    <name type="common">Penicillium notatum</name>
    <dbReference type="NCBI Taxonomy" id="5076"/>
    <lineage>
        <taxon>Eukaryota</taxon>
        <taxon>Fungi</taxon>
        <taxon>Dikarya</taxon>
        <taxon>Ascomycota</taxon>
        <taxon>Pezizomycotina</taxon>
        <taxon>Eurotiomycetes</taxon>
        <taxon>Eurotiomycetidae</taxon>
        <taxon>Eurotiales</taxon>
        <taxon>Aspergillaceae</taxon>
        <taxon>Penicillium</taxon>
        <taxon>Penicillium chrysogenum species complex</taxon>
    </lineage>
</organism>
<reference evidence="1 2" key="1">
    <citation type="journal article" date="2023" name="IMA Fungus">
        <title>Comparative genomic study of the Penicillium genus elucidates a diverse pangenome and 15 lateral gene transfer events.</title>
        <authorList>
            <person name="Petersen C."/>
            <person name="Sorensen T."/>
            <person name="Nielsen M.R."/>
            <person name="Sondergaard T.E."/>
            <person name="Sorensen J.L."/>
            <person name="Fitzpatrick D.A."/>
            <person name="Frisvad J.C."/>
            <person name="Nielsen K.L."/>
        </authorList>
    </citation>
    <scope>NUCLEOTIDE SEQUENCE [LARGE SCALE GENOMIC DNA]</scope>
    <source>
        <strain evidence="1 2">IBT 3361</strain>
    </source>
</reference>
<gene>
    <name evidence="1" type="ORF">N7505_001944</name>
</gene>
<proteinExistence type="predicted"/>
<protein>
    <recommendedName>
        <fullName evidence="3">SMP-30/Gluconolactonase/LRE-like region domain-containing protein</fullName>
    </recommendedName>
</protein>
<dbReference type="Proteomes" id="UP001220256">
    <property type="component" value="Unassembled WGS sequence"/>
</dbReference>
<evidence type="ECO:0000313" key="1">
    <source>
        <dbReference type="EMBL" id="KAJ5283964.1"/>
    </source>
</evidence>